<dbReference type="SUPFAM" id="SSF53850">
    <property type="entry name" value="Periplasmic binding protein-like II"/>
    <property type="match status" value="1"/>
</dbReference>
<proteinExistence type="predicted"/>
<keyword evidence="4" id="KW-1133">Transmembrane helix</keyword>
<reference evidence="6 7" key="2">
    <citation type="journal article" date="2011" name="Stand. Genomic Sci.">
        <title>Complete genome sequence of Tolumonas auensis type strain (TA 4).</title>
        <authorList>
            <person name="Chertkov O."/>
            <person name="Copeland A."/>
            <person name="Lucas S."/>
            <person name="Lapidus A."/>
            <person name="Berry K.W."/>
            <person name="Detter J.C."/>
            <person name="Del Rio T.G."/>
            <person name="Hammon N."/>
            <person name="Dalin E."/>
            <person name="Tice H."/>
            <person name="Pitluck S."/>
            <person name="Richardson P."/>
            <person name="Bruce D."/>
            <person name="Goodwin L."/>
            <person name="Han C."/>
            <person name="Tapia R."/>
            <person name="Saunders E."/>
            <person name="Schmutz J."/>
            <person name="Brettin T."/>
            <person name="Larimer F."/>
            <person name="Land M."/>
            <person name="Hauser L."/>
            <person name="Spring S."/>
            <person name="Rohde M."/>
            <person name="Kyrpides N.C."/>
            <person name="Ivanova N."/>
            <person name="Goker M."/>
            <person name="Beller H.R."/>
            <person name="Klenk H.P."/>
            <person name="Woyke T."/>
        </authorList>
    </citation>
    <scope>NUCLEOTIDE SEQUENCE [LARGE SCALE GENOMIC DNA]</scope>
    <source>
        <strain evidence="7">DSM 9187 / TA4</strain>
    </source>
</reference>
<feature type="domain" description="GGDEF" evidence="5">
    <location>
        <begin position="408"/>
        <end position="544"/>
    </location>
</feature>
<dbReference type="NCBIfam" id="TIGR00254">
    <property type="entry name" value="GGDEF"/>
    <property type="match status" value="1"/>
</dbReference>
<evidence type="ECO:0000256" key="2">
    <source>
        <dbReference type="ARBA" id="ARBA00012528"/>
    </source>
</evidence>
<gene>
    <name evidence="6" type="ordered locus">Tola_0282</name>
</gene>
<dbReference type="Gene3D" id="3.40.190.10">
    <property type="entry name" value="Periplasmic binding protein-like II"/>
    <property type="match status" value="2"/>
</dbReference>
<keyword evidence="4" id="KW-0472">Membrane</keyword>
<name>C4L8P2_TOLAT</name>
<keyword evidence="4" id="KW-0812">Transmembrane</keyword>
<dbReference type="SMART" id="SM00267">
    <property type="entry name" value="GGDEF"/>
    <property type="match status" value="1"/>
</dbReference>
<dbReference type="Gene3D" id="3.30.70.270">
    <property type="match status" value="1"/>
</dbReference>
<evidence type="ECO:0000256" key="1">
    <source>
        <dbReference type="ARBA" id="ARBA00001946"/>
    </source>
</evidence>
<dbReference type="PANTHER" id="PTHR45138:SF9">
    <property type="entry name" value="DIGUANYLATE CYCLASE DGCM-RELATED"/>
    <property type="match status" value="1"/>
</dbReference>
<dbReference type="PROSITE" id="PS50887">
    <property type="entry name" value="GGDEF"/>
    <property type="match status" value="1"/>
</dbReference>
<dbReference type="CDD" id="cd01949">
    <property type="entry name" value="GGDEF"/>
    <property type="match status" value="1"/>
</dbReference>
<protein>
    <recommendedName>
        <fullName evidence="2">diguanylate cyclase</fullName>
        <ecNumber evidence="2">2.7.7.65</ecNumber>
    </recommendedName>
</protein>
<dbReference type="FunFam" id="3.30.70.270:FF:000001">
    <property type="entry name" value="Diguanylate cyclase domain protein"/>
    <property type="match status" value="1"/>
</dbReference>
<dbReference type="InterPro" id="IPR015168">
    <property type="entry name" value="SsuA/THI5"/>
</dbReference>
<evidence type="ECO:0000313" key="6">
    <source>
        <dbReference type="EMBL" id="ACQ91912.1"/>
    </source>
</evidence>
<comment type="catalytic activity">
    <reaction evidence="3">
        <text>2 GTP = 3',3'-c-di-GMP + 2 diphosphate</text>
        <dbReference type="Rhea" id="RHEA:24898"/>
        <dbReference type="ChEBI" id="CHEBI:33019"/>
        <dbReference type="ChEBI" id="CHEBI:37565"/>
        <dbReference type="ChEBI" id="CHEBI:58805"/>
        <dbReference type="EC" id="2.7.7.65"/>
    </reaction>
</comment>
<dbReference type="Proteomes" id="UP000009073">
    <property type="component" value="Chromosome"/>
</dbReference>
<dbReference type="InterPro" id="IPR043128">
    <property type="entry name" value="Rev_trsase/Diguanyl_cyclase"/>
</dbReference>
<evidence type="ECO:0000256" key="3">
    <source>
        <dbReference type="ARBA" id="ARBA00034247"/>
    </source>
</evidence>
<keyword evidence="7" id="KW-1185">Reference proteome</keyword>
<dbReference type="eggNOG" id="COG3706">
    <property type="taxonomic scope" value="Bacteria"/>
</dbReference>
<accession>C4L8P2</accession>
<dbReference type="InterPro" id="IPR029787">
    <property type="entry name" value="Nucleotide_cyclase"/>
</dbReference>
<dbReference type="InterPro" id="IPR050469">
    <property type="entry name" value="Diguanylate_Cyclase"/>
</dbReference>
<dbReference type="HOGENOM" id="CLU_000445_86_4_6"/>
<dbReference type="Pfam" id="PF00990">
    <property type="entry name" value="GGDEF"/>
    <property type="match status" value="1"/>
</dbReference>
<dbReference type="EMBL" id="CP001616">
    <property type="protein sequence ID" value="ACQ91912.1"/>
    <property type="molecule type" value="Genomic_DNA"/>
</dbReference>
<dbReference type="KEGG" id="tau:Tola_0282"/>
<feature type="transmembrane region" description="Helical" evidence="4">
    <location>
        <begin position="332"/>
        <end position="354"/>
    </location>
</feature>
<dbReference type="InterPro" id="IPR000160">
    <property type="entry name" value="GGDEF_dom"/>
</dbReference>
<dbReference type="AlphaFoldDB" id="C4L8P2"/>
<dbReference type="Pfam" id="PF09084">
    <property type="entry name" value="NMT1"/>
    <property type="match status" value="1"/>
</dbReference>
<dbReference type="STRING" id="595494.Tola_0282"/>
<sequence length="557" mass="63645">MEKDIQIAGFRWIVFLFIFCFINPLAAAEHVVVQLKWVNQFQFAGYYAALEKGFYKAAGFDVELRPNGYDGAFVSPVDAVVSGKAQYGISNSGLVLDYLNGKPVVALAATLQHSAVSWIVLEKSGIRNIHDMANKRLMTVFPLSESLELLEPFRAEGIAPEKLNLIQTVFDLQPLIDGKVDAYDGYVTNEPFLLEQKGIAYRLIDPRTYGIDFYGDVLFTSQNELRDHPERVAAFRKASMDGWRYAMAHPEEITDLILNKYAPQKTREHLRYEAKAMWDLMQPEIIEIGHMNPGRWLHIAEVMVEHKRLIDDKALNSFIYNEEDYQPDLLRYLRIATIASIIALLLAGIATWIYRINRRLTREIAAREAAEQQLRRLSETDALTGLANRRAFDQQLHKEFQRFLRYRHTFSIVMIDIDLFKRINDTYGHPAGDHVLTEFAWRLRDHIRKTDILARIGGEEFAIMLPETYPWEAKKRTLLLQQIISKTPFKLSDTTDTPVMITASFGISSVAENDLIADAALIRADTALYEAKNNGRNQVILFNADRKPVLVADKTTA</sequence>
<dbReference type="SUPFAM" id="SSF55073">
    <property type="entry name" value="Nucleotide cyclase"/>
    <property type="match status" value="1"/>
</dbReference>
<evidence type="ECO:0000313" key="7">
    <source>
        <dbReference type="Proteomes" id="UP000009073"/>
    </source>
</evidence>
<reference evidence="7" key="1">
    <citation type="submission" date="2009-05" db="EMBL/GenBank/DDBJ databases">
        <title>Complete sequence of Tolumonas auensis DSM 9187.</title>
        <authorList>
            <consortium name="US DOE Joint Genome Institute"/>
            <person name="Lucas S."/>
            <person name="Copeland A."/>
            <person name="Lapidus A."/>
            <person name="Glavina del Rio T."/>
            <person name="Tice H."/>
            <person name="Bruce D."/>
            <person name="Goodwin L."/>
            <person name="Pitluck S."/>
            <person name="Chertkov O."/>
            <person name="Brettin T."/>
            <person name="Detter J.C."/>
            <person name="Han C."/>
            <person name="Larimer F."/>
            <person name="Land M."/>
            <person name="Hauser L."/>
            <person name="Kyrpides N."/>
            <person name="Mikhailova N."/>
            <person name="Spring S."/>
            <person name="Beller H."/>
        </authorList>
    </citation>
    <scope>NUCLEOTIDE SEQUENCE [LARGE SCALE GENOMIC DNA]</scope>
    <source>
        <strain evidence="7">DSM 9187 / TA4</strain>
    </source>
</reference>
<dbReference type="EC" id="2.7.7.65" evidence="2"/>
<evidence type="ECO:0000256" key="4">
    <source>
        <dbReference type="SAM" id="Phobius"/>
    </source>
</evidence>
<dbReference type="eggNOG" id="COG0715">
    <property type="taxonomic scope" value="Bacteria"/>
</dbReference>
<comment type="cofactor">
    <cofactor evidence="1">
        <name>Mg(2+)</name>
        <dbReference type="ChEBI" id="CHEBI:18420"/>
    </cofactor>
</comment>
<evidence type="ECO:0000259" key="5">
    <source>
        <dbReference type="PROSITE" id="PS50887"/>
    </source>
</evidence>
<organism evidence="6 7">
    <name type="scientific">Tolumonas auensis (strain DSM 9187 / NBRC 110442 / TA 4)</name>
    <dbReference type="NCBI Taxonomy" id="595494"/>
    <lineage>
        <taxon>Bacteria</taxon>
        <taxon>Pseudomonadati</taxon>
        <taxon>Pseudomonadota</taxon>
        <taxon>Gammaproteobacteria</taxon>
        <taxon>Aeromonadales</taxon>
        <taxon>Aeromonadaceae</taxon>
        <taxon>Tolumonas</taxon>
    </lineage>
</organism>
<dbReference type="GO" id="GO:0052621">
    <property type="term" value="F:diguanylate cyclase activity"/>
    <property type="evidence" value="ECO:0007669"/>
    <property type="project" value="UniProtKB-EC"/>
</dbReference>
<dbReference type="PANTHER" id="PTHR45138">
    <property type="entry name" value="REGULATORY COMPONENTS OF SENSORY TRANSDUCTION SYSTEM"/>
    <property type="match status" value="1"/>
</dbReference>
<dbReference type="RefSeq" id="WP_012728511.1">
    <property type="nucleotide sequence ID" value="NC_012691.1"/>
</dbReference>